<dbReference type="EMBL" id="JANEYG010000005">
    <property type="protein sequence ID" value="KAJ8923442.1"/>
    <property type="molecule type" value="Genomic_DNA"/>
</dbReference>
<protein>
    <recommendedName>
        <fullName evidence="3">Protein phosphatase 1 regulatory subunit 35 C-terminal domain-containing protein</fullName>
    </recommendedName>
</protein>
<proteinExistence type="predicted"/>
<accession>A0AAV8WAT9</accession>
<keyword evidence="2" id="KW-1185">Reference proteome</keyword>
<dbReference type="Proteomes" id="UP001159042">
    <property type="component" value="Unassembled WGS sequence"/>
</dbReference>
<gene>
    <name evidence="1" type="ORF">NQ315_002001</name>
</gene>
<evidence type="ECO:0008006" key="3">
    <source>
        <dbReference type="Google" id="ProtNLM"/>
    </source>
</evidence>
<sequence length="194" mass="22349">MNKQKVDCKKTLVRNPEKPVAKSKVIVESKSRTSVKTQNTVGQKRCDNPVKRSQISKTDLDLPELYSTLKISKEIDDTINRRTKSCSDDKVLTIDDKIAKKVNFPYNKSVYKGLVPLGCAKATVQSLPHPRSPFPQKDEIPVLSDFVTPREELQEKYFHAPKVKIDNKPSIVTDDNLRLYRILHKYDNWQYEDC</sequence>
<organism evidence="1 2">
    <name type="scientific">Exocentrus adspersus</name>
    <dbReference type="NCBI Taxonomy" id="1586481"/>
    <lineage>
        <taxon>Eukaryota</taxon>
        <taxon>Metazoa</taxon>
        <taxon>Ecdysozoa</taxon>
        <taxon>Arthropoda</taxon>
        <taxon>Hexapoda</taxon>
        <taxon>Insecta</taxon>
        <taxon>Pterygota</taxon>
        <taxon>Neoptera</taxon>
        <taxon>Endopterygota</taxon>
        <taxon>Coleoptera</taxon>
        <taxon>Polyphaga</taxon>
        <taxon>Cucujiformia</taxon>
        <taxon>Chrysomeloidea</taxon>
        <taxon>Cerambycidae</taxon>
        <taxon>Lamiinae</taxon>
        <taxon>Acanthocinini</taxon>
        <taxon>Exocentrus</taxon>
    </lineage>
</organism>
<reference evidence="1 2" key="1">
    <citation type="journal article" date="2023" name="Insect Mol. Biol.">
        <title>Genome sequencing provides insights into the evolution of gene families encoding plant cell wall-degrading enzymes in longhorned beetles.</title>
        <authorList>
            <person name="Shin N.R."/>
            <person name="Okamura Y."/>
            <person name="Kirsch R."/>
            <person name="Pauchet Y."/>
        </authorList>
    </citation>
    <scope>NUCLEOTIDE SEQUENCE [LARGE SCALE GENOMIC DNA]</scope>
    <source>
        <strain evidence="1">EAD_L_NR</strain>
    </source>
</reference>
<name>A0AAV8WAT9_9CUCU</name>
<dbReference type="AlphaFoldDB" id="A0AAV8WAT9"/>
<evidence type="ECO:0000313" key="1">
    <source>
        <dbReference type="EMBL" id="KAJ8923442.1"/>
    </source>
</evidence>
<evidence type="ECO:0000313" key="2">
    <source>
        <dbReference type="Proteomes" id="UP001159042"/>
    </source>
</evidence>
<comment type="caution">
    <text evidence="1">The sequence shown here is derived from an EMBL/GenBank/DDBJ whole genome shotgun (WGS) entry which is preliminary data.</text>
</comment>